<dbReference type="RefSeq" id="WP_166583810.1">
    <property type="nucleotide sequence ID" value="NZ_WWEO01000012.1"/>
</dbReference>
<reference evidence="2" key="1">
    <citation type="submission" date="2020-01" db="EMBL/GenBank/DDBJ databases">
        <authorList>
            <person name="Seo Y.L."/>
        </authorList>
    </citation>
    <scope>NUCLEOTIDE SEQUENCE</scope>
    <source>
        <strain evidence="2">R11</strain>
    </source>
</reference>
<keyword evidence="3" id="KW-1185">Reference proteome</keyword>
<dbReference type="Gene3D" id="3.30.160.710">
    <property type="match status" value="2"/>
</dbReference>
<dbReference type="EMBL" id="WWEO01000012">
    <property type="protein sequence ID" value="NCD67745.1"/>
    <property type="molecule type" value="Genomic_DNA"/>
</dbReference>
<reference evidence="2" key="2">
    <citation type="submission" date="2020-10" db="EMBL/GenBank/DDBJ databases">
        <title>Mucilaginibacter sp. nov., isolated from soil.</title>
        <authorList>
            <person name="Jeon C.O."/>
        </authorList>
    </citation>
    <scope>NUCLEOTIDE SEQUENCE</scope>
    <source>
        <strain evidence="2">R11</strain>
    </source>
</reference>
<protein>
    <recommendedName>
        <fullName evidence="1">MBG domain-containing protein</fullName>
    </recommendedName>
</protein>
<dbReference type="AlphaFoldDB" id="A0A965ZBN6"/>
<gene>
    <name evidence="2" type="ORF">GSY63_00035</name>
</gene>
<organism evidence="2 3">
    <name type="scientific">Mucilaginibacter agri</name>
    <dbReference type="NCBI Taxonomy" id="2695265"/>
    <lineage>
        <taxon>Bacteria</taxon>
        <taxon>Pseudomonadati</taxon>
        <taxon>Bacteroidota</taxon>
        <taxon>Sphingobacteriia</taxon>
        <taxon>Sphingobacteriales</taxon>
        <taxon>Sphingobacteriaceae</taxon>
        <taxon>Mucilaginibacter</taxon>
    </lineage>
</organism>
<feature type="non-terminal residue" evidence="2">
    <location>
        <position position="1"/>
    </location>
</feature>
<accession>A0A965ZBN6</accession>
<name>A0A965ZBN6_9SPHI</name>
<sequence>ALTASYAGFVNGDTPLSLTTSPTLSTTATPASSVAGSSYPITASGAVNANYTISYVPGALTVTPASLTITADNQTKVYGA</sequence>
<evidence type="ECO:0000313" key="3">
    <source>
        <dbReference type="Proteomes" id="UP000638732"/>
    </source>
</evidence>
<evidence type="ECO:0000259" key="1">
    <source>
        <dbReference type="Pfam" id="PF18676"/>
    </source>
</evidence>
<proteinExistence type="predicted"/>
<dbReference type="Proteomes" id="UP000638732">
    <property type="component" value="Unassembled WGS sequence"/>
</dbReference>
<feature type="non-terminal residue" evidence="2">
    <location>
        <position position="80"/>
    </location>
</feature>
<dbReference type="InterPro" id="IPR041286">
    <property type="entry name" value="MBG_2"/>
</dbReference>
<feature type="domain" description="MBG" evidence="1">
    <location>
        <begin position="1"/>
        <end position="61"/>
    </location>
</feature>
<comment type="caution">
    <text evidence="2">The sequence shown here is derived from an EMBL/GenBank/DDBJ whole genome shotgun (WGS) entry which is preliminary data.</text>
</comment>
<evidence type="ECO:0000313" key="2">
    <source>
        <dbReference type="EMBL" id="NCD67745.1"/>
    </source>
</evidence>
<dbReference type="Pfam" id="PF18676">
    <property type="entry name" value="MBG_2"/>
    <property type="match status" value="1"/>
</dbReference>